<dbReference type="GO" id="GO:0003735">
    <property type="term" value="F:structural constituent of ribosome"/>
    <property type="evidence" value="ECO:0007669"/>
    <property type="project" value="TreeGrafter"/>
</dbReference>
<evidence type="ECO:0000256" key="1">
    <source>
        <dbReference type="SAM" id="MobiDB-lite"/>
    </source>
</evidence>
<dbReference type="Proteomes" id="UP000823561">
    <property type="component" value="Chromosome 15"/>
</dbReference>
<evidence type="ECO:0000313" key="3">
    <source>
        <dbReference type="Proteomes" id="UP000823561"/>
    </source>
</evidence>
<evidence type="ECO:0000313" key="2">
    <source>
        <dbReference type="EMBL" id="KAG5269862.1"/>
    </source>
</evidence>
<comment type="caution">
    <text evidence="2">The sequence shown here is derived from an EMBL/GenBank/DDBJ whole genome shotgun (WGS) entry which is preliminary data.</text>
</comment>
<dbReference type="AlphaFoldDB" id="A0AAV6G8U1"/>
<keyword evidence="3" id="KW-1185">Reference proteome</keyword>
<reference evidence="2" key="1">
    <citation type="submission" date="2020-10" db="EMBL/GenBank/DDBJ databases">
        <title>Chromosome-scale genome assembly of the Allis shad, Alosa alosa.</title>
        <authorList>
            <person name="Margot Z."/>
            <person name="Christophe K."/>
            <person name="Cabau C."/>
            <person name="Louis A."/>
            <person name="Berthelot C."/>
            <person name="Parey E."/>
            <person name="Roest Crollius H."/>
            <person name="Montfort J."/>
            <person name="Robinson-Rechavi M."/>
            <person name="Bucao C."/>
            <person name="Bouchez O."/>
            <person name="Gislard M."/>
            <person name="Lluch J."/>
            <person name="Milhes M."/>
            <person name="Lampietro C."/>
            <person name="Lopez Roques C."/>
            <person name="Donnadieu C."/>
            <person name="Braasch I."/>
            <person name="Desvignes T."/>
            <person name="Postlethwait J."/>
            <person name="Bobe J."/>
            <person name="Guiguen Y."/>
        </authorList>
    </citation>
    <scope>NUCLEOTIDE SEQUENCE</scope>
    <source>
        <strain evidence="2">M-15738</strain>
        <tissue evidence="2">Blood</tissue>
    </source>
</reference>
<dbReference type="PANTHER" id="PTHR13071:SF4">
    <property type="entry name" value="SMALL RIBOSOMAL SUBUNIT PROTEIN MS22"/>
    <property type="match status" value="1"/>
</dbReference>
<feature type="region of interest" description="Disordered" evidence="1">
    <location>
        <begin position="1"/>
        <end position="45"/>
    </location>
</feature>
<sequence length="413" mass="47039">MVAVMHQKAGCQPPYKKEEEEEEEGPDGPPLDRTQATSPGRKRFRSKLRIQSRWRHAKRVTCNLPVNRKKKNGCLSKMAALAALRGLARCSPLFRDASLFPRAARCGAGRSLCSAVQGNDAVSFSDPEVQELLKNMTGCDVEKVFRPVQHAALKPPTYKLLTDQQLQEAVEQARRQAEELLRMPPELEERALISDLLSHDAILEGVDSAKLIFTDITLNVPHRERFMVVREPSGALRKASWEERDRILQIYFPKDGRKLTPSALFQEDNLKMALSEDRHEEVLRRSLVQFEPDAAQYKRVQRLVFEDVERSGKFDLLRSTRFFGGLVWYLTTAKRIDTLLLHMLHRDLLQDAVCLVRLFHLLHPQCESAKQAQHTHATGLELLKLYGEMDSQRRGVIELALQTYEQAAALSTA</sequence>
<accession>A0AAV6G8U1</accession>
<dbReference type="EMBL" id="JADWDJ010000015">
    <property type="protein sequence ID" value="KAG5269862.1"/>
    <property type="molecule type" value="Genomic_DNA"/>
</dbReference>
<dbReference type="InterPro" id="IPR019374">
    <property type="entry name" value="Ribosomal_mS22"/>
</dbReference>
<proteinExistence type="predicted"/>
<dbReference type="Pfam" id="PF10245">
    <property type="entry name" value="MRP-S22"/>
    <property type="match status" value="1"/>
</dbReference>
<gene>
    <name evidence="2" type="ORF">AALO_G00207040</name>
</gene>
<protein>
    <recommendedName>
        <fullName evidence="4">28S ribosomal protein S22, mitochondrial</fullName>
    </recommendedName>
</protein>
<organism evidence="2 3">
    <name type="scientific">Alosa alosa</name>
    <name type="common">allis shad</name>
    <dbReference type="NCBI Taxonomy" id="278164"/>
    <lineage>
        <taxon>Eukaryota</taxon>
        <taxon>Metazoa</taxon>
        <taxon>Chordata</taxon>
        <taxon>Craniata</taxon>
        <taxon>Vertebrata</taxon>
        <taxon>Euteleostomi</taxon>
        <taxon>Actinopterygii</taxon>
        <taxon>Neopterygii</taxon>
        <taxon>Teleostei</taxon>
        <taxon>Clupei</taxon>
        <taxon>Clupeiformes</taxon>
        <taxon>Clupeoidei</taxon>
        <taxon>Clupeidae</taxon>
        <taxon>Alosa</taxon>
    </lineage>
</organism>
<evidence type="ECO:0008006" key="4">
    <source>
        <dbReference type="Google" id="ProtNLM"/>
    </source>
</evidence>
<dbReference type="GO" id="GO:0005763">
    <property type="term" value="C:mitochondrial small ribosomal subunit"/>
    <property type="evidence" value="ECO:0007669"/>
    <property type="project" value="TreeGrafter"/>
</dbReference>
<dbReference type="PANTHER" id="PTHR13071">
    <property type="entry name" value="MITOCHONDRIAL 28S RIBOSOMAL PROTEIN S22"/>
    <property type="match status" value="1"/>
</dbReference>
<name>A0AAV6G8U1_9TELE</name>